<evidence type="ECO:0000313" key="9">
    <source>
        <dbReference type="EMBL" id="TGY40765.1"/>
    </source>
</evidence>
<evidence type="ECO:0000256" key="5">
    <source>
        <dbReference type="ARBA" id="ARBA00022801"/>
    </source>
</evidence>
<dbReference type="GO" id="GO:0050532">
    <property type="term" value="F:2-phosphosulfolactate phosphatase activity"/>
    <property type="evidence" value="ECO:0007669"/>
    <property type="project" value="UniProtKB-UniRule"/>
</dbReference>
<evidence type="ECO:0000256" key="6">
    <source>
        <dbReference type="ARBA" id="ARBA00022842"/>
    </source>
</evidence>
<gene>
    <name evidence="8" type="primary">comB</name>
    <name evidence="9" type="ORF">E5347_14405</name>
</gene>
<evidence type="ECO:0000256" key="1">
    <source>
        <dbReference type="ARBA" id="ARBA00001946"/>
    </source>
</evidence>
<keyword evidence="5 8" id="KW-0378">Hydrolase</keyword>
<evidence type="ECO:0000256" key="7">
    <source>
        <dbReference type="ARBA" id="ARBA00033711"/>
    </source>
</evidence>
<evidence type="ECO:0000313" key="10">
    <source>
        <dbReference type="Proteomes" id="UP000306888"/>
    </source>
</evidence>
<evidence type="ECO:0000256" key="8">
    <source>
        <dbReference type="HAMAP-Rule" id="MF_00490"/>
    </source>
</evidence>
<dbReference type="GO" id="GO:0000287">
    <property type="term" value="F:magnesium ion binding"/>
    <property type="evidence" value="ECO:0007669"/>
    <property type="project" value="UniProtKB-UniRule"/>
</dbReference>
<dbReference type="SUPFAM" id="SSF142823">
    <property type="entry name" value="ComB-like"/>
    <property type="match status" value="1"/>
</dbReference>
<dbReference type="EC" id="3.1.3.71" evidence="3 8"/>
<dbReference type="PANTHER" id="PTHR37311:SF1">
    <property type="entry name" value="2-PHOSPHOSULFOLACTATE PHOSPHATASE-RELATED"/>
    <property type="match status" value="1"/>
</dbReference>
<comment type="caution">
    <text evidence="9">The sequence shown here is derived from an EMBL/GenBank/DDBJ whole genome shotgun (WGS) entry which is preliminary data.</text>
</comment>
<dbReference type="GO" id="GO:0050545">
    <property type="term" value="F:sulfopyruvate decarboxylase activity"/>
    <property type="evidence" value="ECO:0007669"/>
    <property type="project" value="TreeGrafter"/>
</dbReference>
<evidence type="ECO:0000256" key="4">
    <source>
        <dbReference type="ARBA" id="ARBA00021948"/>
    </source>
</evidence>
<dbReference type="InterPro" id="IPR036702">
    <property type="entry name" value="ComB-like_sf"/>
</dbReference>
<keyword evidence="6 8" id="KW-0460">Magnesium</keyword>
<dbReference type="Pfam" id="PF04029">
    <property type="entry name" value="2-ph_phosp"/>
    <property type="match status" value="1"/>
</dbReference>
<dbReference type="EMBL" id="SRYR01000011">
    <property type="protein sequence ID" value="TGY40765.1"/>
    <property type="molecule type" value="Genomic_DNA"/>
</dbReference>
<accession>A0A4S2DG97</accession>
<dbReference type="RefSeq" id="WP_136007935.1">
    <property type="nucleotide sequence ID" value="NZ_SRYR01000011.1"/>
</dbReference>
<dbReference type="PANTHER" id="PTHR37311">
    <property type="entry name" value="2-PHOSPHOSULFOLACTATE PHOSPHATASE-RELATED"/>
    <property type="match status" value="1"/>
</dbReference>
<dbReference type="FunFam" id="3.90.1560.10:FF:000001">
    <property type="entry name" value="Probable 2-phosphosulfolactate phosphatase"/>
    <property type="match status" value="1"/>
</dbReference>
<sequence>MKVDLIISADNIKEEDLRGKVVVVIDMLRATSVIVTALNNKAKEVFPILTVEEAFSKKNELVAEGISPLLGGERKAVRIERFDFSNSPLEYTAEKVEGKSIILSTTNGTRAINLSLNSEEILIGAMINSKAVIKLVKEINKDVVFINAGTNGEFSMDDFICSGYMISLLCEGEEKNKYEISDISKTAKYIYENNLNIIDFIKNARHYNILMELGLNNDLEYCCKKDIIDVVPRVDKRSRSIKL</sequence>
<proteinExistence type="inferred from homology"/>
<reference evidence="9 10" key="1">
    <citation type="submission" date="2019-04" db="EMBL/GenBank/DDBJ databases">
        <title>Microbes associate with the intestines of laboratory mice.</title>
        <authorList>
            <person name="Navarre W."/>
            <person name="Wong E."/>
            <person name="Huang K."/>
            <person name="Tropini C."/>
            <person name="Ng K."/>
            <person name="Yu B."/>
        </authorList>
    </citation>
    <scope>NUCLEOTIDE SEQUENCE [LARGE SCALE GENOMIC DNA]</scope>
    <source>
        <strain evidence="9 10">NM50_B9-20</strain>
    </source>
</reference>
<dbReference type="Proteomes" id="UP000306888">
    <property type="component" value="Unassembled WGS sequence"/>
</dbReference>
<protein>
    <recommendedName>
        <fullName evidence="4 8">Probable 2-phosphosulfolactate phosphatase</fullName>
        <ecNumber evidence="3 8">3.1.3.71</ecNumber>
    </recommendedName>
</protein>
<keyword evidence="10" id="KW-1185">Reference proteome</keyword>
<evidence type="ECO:0000256" key="2">
    <source>
        <dbReference type="ARBA" id="ARBA00009997"/>
    </source>
</evidence>
<dbReference type="OrthoDB" id="4913at2"/>
<comment type="cofactor">
    <cofactor evidence="1 8">
        <name>Mg(2+)</name>
        <dbReference type="ChEBI" id="CHEBI:18420"/>
    </cofactor>
</comment>
<organism evidence="9 10">
    <name type="scientific">Clostridium sartagoforme</name>
    <dbReference type="NCBI Taxonomy" id="84031"/>
    <lineage>
        <taxon>Bacteria</taxon>
        <taxon>Bacillati</taxon>
        <taxon>Bacillota</taxon>
        <taxon>Clostridia</taxon>
        <taxon>Eubacteriales</taxon>
        <taxon>Clostridiaceae</taxon>
        <taxon>Clostridium</taxon>
    </lineage>
</organism>
<dbReference type="InterPro" id="IPR005238">
    <property type="entry name" value="ComB-like"/>
</dbReference>
<dbReference type="AlphaFoldDB" id="A0A4S2DG97"/>
<comment type="catalytic activity">
    <reaction evidence="7 8">
        <text>(2R)-O-phospho-3-sulfolactate + H2O = (2R)-3-sulfolactate + phosphate</text>
        <dbReference type="Rhea" id="RHEA:23416"/>
        <dbReference type="ChEBI" id="CHEBI:15377"/>
        <dbReference type="ChEBI" id="CHEBI:15597"/>
        <dbReference type="ChEBI" id="CHEBI:43474"/>
        <dbReference type="ChEBI" id="CHEBI:58738"/>
        <dbReference type="EC" id="3.1.3.71"/>
    </reaction>
</comment>
<dbReference type="Gene3D" id="3.90.1560.10">
    <property type="entry name" value="ComB-like"/>
    <property type="match status" value="1"/>
</dbReference>
<name>A0A4S2DG97_9CLOT</name>
<comment type="similarity">
    <text evidence="2 8">Belongs to the ComB family.</text>
</comment>
<evidence type="ECO:0000256" key="3">
    <source>
        <dbReference type="ARBA" id="ARBA00012953"/>
    </source>
</evidence>
<dbReference type="HAMAP" id="MF_00490">
    <property type="entry name" value="ComB"/>
    <property type="match status" value="1"/>
</dbReference>